<name>A0A5J4PA42_9ZZZZ</name>
<gene>
    <name evidence="1" type="ORF">EZS27_042212</name>
</gene>
<sequence>MCHAVWHLYGDLLDSEIHFIPIGVYLSIS</sequence>
<protein>
    <submittedName>
        <fullName evidence="1">Uncharacterized protein</fullName>
    </submittedName>
</protein>
<dbReference type="AlphaFoldDB" id="A0A5J4PA42"/>
<feature type="non-terminal residue" evidence="1">
    <location>
        <position position="29"/>
    </location>
</feature>
<reference evidence="1" key="1">
    <citation type="submission" date="2019-03" db="EMBL/GenBank/DDBJ databases">
        <title>Single cell metagenomics reveals metabolic interactions within the superorganism composed of flagellate Streblomastix strix and complex community of Bacteroidetes bacteria on its surface.</title>
        <authorList>
            <person name="Treitli S.C."/>
            <person name="Kolisko M."/>
            <person name="Husnik F."/>
            <person name="Keeling P."/>
            <person name="Hampl V."/>
        </authorList>
    </citation>
    <scope>NUCLEOTIDE SEQUENCE</scope>
    <source>
        <strain evidence="1">STM</strain>
    </source>
</reference>
<proteinExistence type="predicted"/>
<organism evidence="1">
    <name type="scientific">termite gut metagenome</name>
    <dbReference type="NCBI Taxonomy" id="433724"/>
    <lineage>
        <taxon>unclassified sequences</taxon>
        <taxon>metagenomes</taxon>
        <taxon>organismal metagenomes</taxon>
    </lineage>
</organism>
<evidence type="ECO:0000313" key="1">
    <source>
        <dbReference type="EMBL" id="KAA6306132.1"/>
    </source>
</evidence>
<comment type="caution">
    <text evidence="1">The sequence shown here is derived from an EMBL/GenBank/DDBJ whole genome shotgun (WGS) entry which is preliminary data.</text>
</comment>
<accession>A0A5J4PA42</accession>
<dbReference type="EMBL" id="SNRY01010147">
    <property type="protein sequence ID" value="KAA6306132.1"/>
    <property type="molecule type" value="Genomic_DNA"/>
</dbReference>